<comment type="caution">
    <text evidence="1">The sequence shown here is derived from an EMBL/GenBank/DDBJ whole genome shotgun (WGS) entry which is preliminary data.</text>
</comment>
<name>A0A8H4EV87_GIGMA</name>
<keyword evidence="2" id="KW-1185">Reference proteome</keyword>
<dbReference type="EMBL" id="WTPW01000014">
    <property type="protein sequence ID" value="KAF0560049.1"/>
    <property type="molecule type" value="Genomic_DNA"/>
</dbReference>
<gene>
    <name evidence="1" type="ORF">F8M41_003383</name>
</gene>
<reference evidence="1 2" key="1">
    <citation type="journal article" date="2019" name="Environ. Microbiol.">
        <title>At the nexus of three kingdoms: the genome of the mycorrhizal fungus Gigaspora margarita provides insights into plant, endobacterial and fungal interactions.</title>
        <authorList>
            <person name="Venice F."/>
            <person name="Ghignone S."/>
            <person name="Salvioli di Fossalunga A."/>
            <person name="Amselem J."/>
            <person name="Novero M."/>
            <person name="Xianan X."/>
            <person name="Sedzielewska Toro K."/>
            <person name="Morin E."/>
            <person name="Lipzen A."/>
            <person name="Grigoriev I.V."/>
            <person name="Henrissat B."/>
            <person name="Martin F.M."/>
            <person name="Bonfante P."/>
        </authorList>
    </citation>
    <scope>NUCLEOTIDE SEQUENCE [LARGE SCALE GENOMIC DNA]</scope>
    <source>
        <strain evidence="1 2">BEG34</strain>
    </source>
</reference>
<evidence type="ECO:0000313" key="1">
    <source>
        <dbReference type="EMBL" id="KAF0560049.1"/>
    </source>
</evidence>
<evidence type="ECO:0000313" key="2">
    <source>
        <dbReference type="Proteomes" id="UP000439903"/>
    </source>
</evidence>
<dbReference type="AlphaFoldDB" id="A0A8H4EV87"/>
<organism evidence="1 2">
    <name type="scientific">Gigaspora margarita</name>
    <dbReference type="NCBI Taxonomy" id="4874"/>
    <lineage>
        <taxon>Eukaryota</taxon>
        <taxon>Fungi</taxon>
        <taxon>Fungi incertae sedis</taxon>
        <taxon>Mucoromycota</taxon>
        <taxon>Glomeromycotina</taxon>
        <taxon>Glomeromycetes</taxon>
        <taxon>Diversisporales</taxon>
        <taxon>Gigasporaceae</taxon>
        <taxon>Gigaspora</taxon>
    </lineage>
</organism>
<protein>
    <submittedName>
        <fullName evidence="1">E3 ubiquitin-protein ligase</fullName>
    </submittedName>
</protein>
<dbReference type="OrthoDB" id="2406744at2759"/>
<accession>A0A8H4EV87</accession>
<dbReference type="Proteomes" id="UP000439903">
    <property type="component" value="Unassembled WGS sequence"/>
</dbReference>
<proteinExistence type="predicted"/>
<sequence length="183" mass="21206">MVSNSMSSELLFFSKKKREEHARALARNSGGAVNMDELCATYFRPVLKQFHKHRFDYILIPIQKLIDENYEERNAQNLMLIGNSNSIVTLQTYRVANKILSWSLLSDHDIDYRDYSYAILNRIMMCMEMGKSLMLTDPEIISGSLYDLFNQNFLSEGNLSKENDKKNFTRISLGLYSNPMSYG</sequence>